<dbReference type="Pfam" id="PF00589">
    <property type="entry name" value="Phage_integrase"/>
    <property type="match status" value="1"/>
</dbReference>
<evidence type="ECO:0000256" key="4">
    <source>
        <dbReference type="ARBA" id="ARBA00023172"/>
    </source>
</evidence>
<evidence type="ECO:0000259" key="6">
    <source>
        <dbReference type="PROSITE" id="PS51898"/>
    </source>
</evidence>
<protein>
    <recommendedName>
        <fullName evidence="10">Core-binding (CB) domain-containing protein</fullName>
    </recommendedName>
</protein>
<dbReference type="GO" id="GO:0003677">
    <property type="term" value="F:DNA binding"/>
    <property type="evidence" value="ECO:0007669"/>
    <property type="project" value="UniProtKB-UniRule"/>
</dbReference>
<organism evidence="8 9">
    <name type="scientific">Candidatus Curtissbacteria bacterium RIFCSPHIGHO2_02_FULL_42_15</name>
    <dbReference type="NCBI Taxonomy" id="1797716"/>
    <lineage>
        <taxon>Bacteria</taxon>
        <taxon>Candidatus Curtissiibacteriota</taxon>
    </lineage>
</organism>
<dbReference type="InterPro" id="IPR010998">
    <property type="entry name" value="Integrase_recombinase_N"/>
</dbReference>
<evidence type="ECO:0000256" key="1">
    <source>
        <dbReference type="ARBA" id="ARBA00008857"/>
    </source>
</evidence>
<dbReference type="InterPro" id="IPR013762">
    <property type="entry name" value="Integrase-like_cat_sf"/>
</dbReference>
<keyword evidence="2" id="KW-0229">DNA integration</keyword>
<evidence type="ECO:0000259" key="7">
    <source>
        <dbReference type="PROSITE" id="PS51900"/>
    </source>
</evidence>
<dbReference type="SUPFAM" id="SSF56349">
    <property type="entry name" value="DNA breaking-rejoining enzymes"/>
    <property type="match status" value="1"/>
</dbReference>
<feature type="domain" description="Core-binding (CB)" evidence="7">
    <location>
        <begin position="14"/>
        <end position="96"/>
    </location>
</feature>
<dbReference type="InterPro" id="IPR004107">
    <property type="entry name" value="Integrase_SAM-like_N"/>
</dbReference>
<evidence type="ECO:0000313" key="8">
    <source>
        <dbReference type="EMBL" id="OGD90804.1"/>
    </source>
</evidence>
<feature type="domain" description="Tyr recombinase" evidence="6">
    <location>
        <begin position="119"/>
        <end position="284"/>
    </location>
</feature>
<dbReference type="InterPro" id="IPR011010">
    <property type="entry name" value="DNA_brk_join_enz"/>
</dbReference>
<evidence type="ECO:0000256" key="5">
    <source>
        <dbReference type="PROSITE-ProRule" id="PRU01248"/>
    </source>
</evidence>
<name>A0A1F5GG23_9BACT</name>
<dbReference type="PROSITE" id="PS51900">
    <property type="entry name" value="CB"/>
    <property type="match status" value="1"/>
</dbReference>
<dbReference type="STRING" id="1797716.A3D07_00665"/>
<sequence>MGPEVVSAEKSEFLPLRDTLNAFYNSEKFLSLNESTRSFYQGDLRCFQRSMAGIGAESLNQITPQIVADYLASLQKSPATIARRLNSIKTLLRWAEAEHIADPSLVDQLPKTPRWEKAITPNYLSDKEAAGLVEKARGNLRNLALVTIAIQTGAKTSEILDLNVDDIHHSDHQVSIQFISKNGKSRVNYLDGESAEIIREFAENQKTGPLFLTGKYNHSGEKLTRQGFWFIVRELGKTVGRPDINPRILRNTFIRNFPGSPAELSETLGINYDLCCHLLKRRIR</sequence>
<dbReference type="Proteomes" id="UP000177124">
    <property type="component" value="Unassembled WGS sequence"/>
</dbReference>
<keyword evidence="3 5" id="KW-0238">DNA-binding</keyword>
<dbReference type="AlphaFoldDB" id="A0A1F5GG23"/>
<dbReference type="GO" id="GO:0015074">
    <property type="term" value="P:DNA integration"/>
    <property type="evidence" value="ECO:0007669"/>
    <property type="project" value="UniProtKB-KW"/>
</dbReference>
<dbReference type="EMBL" id="MFBF01000033">
    <property type="protein sequence ID" value="OGD90804.1"/>
    <property type="molecule type" value="Genomic_DNA"/>
</dbReference>
<evidence type="ECO:0008006" key="10">
    <source>
        <dbReference type="Google" id="ProtNLM"/>
    </source>
</evidence>
<dbReference type="GO" id="GO:0006310">
    <property type="term" value="P:DNA recombination"/>
    <property type="evidence" value="ECO:0007669"/>
    <property type="project" value="UniProtKB-KW"/>
</dbReference>
<dbReference type="Gene3D" id="1.10.443.10">
    <property type="entry name" value="Intergrase catalytic core"/>
    <property type="match status" value="1"/>
</dbReference>
<reference evidence="8 9" key="1">
    <citation type="journal article" date="2016" name="Nat. Commun.">
        <title>Thousands of microbial genomes shed light on interconnected biogeochemical processes in an aquifer system.</title>
        <authorList>
            <person name="Anantharaman K."/>
            <person name="Brown C.T."/>
            <person name="Hug L.A."/>
            <person name="Sharon I."/>
            <person name="Castelle C.J."/>
            <person name="Probst A.J."/>
            <person name="Thomas B.C."/>
            <person name="Singh A."/>
            <person name="Wilkins M.J."/>
            <person name="Karaoz U."/>
            <person name="Brodie E.L."/>
            <person name="Williams K.H."/>
            <person name="Hubbard S.S."/>
            <person name="Banfield J.F."/>
        </authorList>
    </citation>
    <scope>NUCLEOTIDE SEQUENCE [LARGE SCALE GENOMIC DNA]</scope>
</reference>
<comment type="similarity">
    <text evidence="1">Belongs to the 'phage' integrase family.</text>
</comment>
<dbReference type="Pfam" id="PF02899">
    <property type="entry name" value="Phage_int_SAM_1"/>
    <property type="match status" value="1"/>
</dbReference>
<evidence type="ECO:0000256" key="3">
    <source>
        <dbReference type="ARBA" id="ARBA00023125"/>
    </source>
</evidence>
<comment type="caution">
    <text evidence="8">The sequence shown here is derived from an EMBL/GenBank/DDBJ whole genome shotgun (WGS) entry which is preliminary data.</text>
</comment>
<dbReference type="PANTHER" id="PTHR30349:SF41">
    <property type="entry name" value="INTEGRASE_RECOMBINASE PROTEIN MJ0367-RELATED"/>
    <property type="match status" value="1"/>
</dbReference>
<evidence type="ECO:0000313" key="9">
    <source>
        <dbReference type="Proteomes" id="UP000177124"/>
    </source>
</evidence>
<accession>A0A1F5GG23</accession>
<evidence type="ECO:0000256" key="2">
    <source>
        <dbReference type="ARBA" id="ARBA00022908"/>
    </source>
</evidence>
<dbReference type="PANTHER" id="PTHR30349">
    <property type="entry name" value="PHAGE INTEGRASE-RELATED"/>
    <property type="match status" value="1"/>
</dbReference>
<keyword evidence="4" id="KW-0233">DNA recombination</keyword>
<dbReference type="InterPro" id="IPR044068">
    <property type="entry name" value="CB"/>
</dbReference>
<dbReference type="Gene3D" id="1.10.150.130">
    <property type="match status" value="1"/>
</dbReference>
<dbReference type="InterPro" id="IPR050090">
    <property type="entry name" value="Tyrosine_recombinase_XerCD"/>
</dbReference>
<dbReference type="PROSITE" id="PS51898">
    <property type="entry name" value="TYR_RECOMBINASE"/>
    <property type="match status" value="1"/>
</dbReference>
<gene>
    <name evidence="8" type="ORF">A3D07_00665</name>
</gene>
<dbReference type="InterPro" id="IPR002104">
    <property type="entry name" value="Integrase_catalytic"/>
</dbReference>
<proteinExistence type="inferred from homology"/>